<keyword evidence="2" id="KW-0812">Transmembrane</keyword>
<accession>A0A067TCK9</accession>
<name>A0A067TCK9_GALM3</name>
<evidence type="ECO:0000313" key="5">
    <source>
        <dbReference type="Proteomes" id="UP000027222"/>
    </source>
</evidence>
<evidence type="ECO:0000313" key="4">
    <source>
        <dbReference type="EMBL" id="KDR77634.1"/>
    </source>
</evidence>
<dbReference type="Proteomes" id="UP000027222">
    <property type="component" value="Unassembled WGS sequence"/>
</dbReference>
<keyword evidence="2" id="KW-1133">Transmembrane helix</keyword>
<keyword evidence="5" id="KW-1185">Reference proteome</keyword>
<feature type="chain" id="PRO_5001649029" description="Apple domain-containing protein" evidence="3">
    <location>
        <begin position="29"/>
        <end position="322"/>
    </location>
</feature>
<gene>
    <name evidence="4" type="ORF">GALMADRAFT_138711</name>
</gene>
<dbReference type="EMBL" id="KL142376">
    <property type="protein sequence ID" value="KDR77634.1"/>
    <property type="molecule type" value="Genomic_DNA"/>
</dbReference>
<feature type="transmembrane region" description="Helical" evidence="2">
    <location>
        <begin position="218"/>
        <end position="240"/>
    </location>
</feature>
<protein>
    <recommendedName>
        <fullName evidence="6">Apple domain-containing protein</fullName>
    </recommendedName>
</protein>
<feature type="compositionally biased region" description="Low complexity" evidence="1">
    <location>
        <begin position="197"/>
        <end position="208"/>
    </location>
</feature>
<dbReference type="AlphaFoldDB" id="A0A067TCK9"/>
<dbReference type="OrthoDB" id="4642857at2759"/>
<keyword evidence="3" id="KW-0732">Signal</keyword>
<feature type="region of interest" description="Disordered" evidence="1">
    <location>
        <begin position="150"/>
        <end position="212"/>
    </location>
</feature>
<evidence type="ECO:0008006" key="6">
    <source>
        <dbReference type="Google" id="ProtNLM"/>
    </source>
</evidence>
<feature type="signal peptide" evidence="3">
    <location>
        <begin position="1"/>
        <end position="28"/>
    </location>
</feature>
<sequence length="322" mass="33703">MSFLQGTMITSLKIVALFIVGLSPAANAIDFHYRFCEDLCRADFDNDETQSLPDDNEGCDHASAPQDTFPPNGLGPSLGSQDQCISAPQTGNWTTLEVDDSLSTGGLALTTFCNTNCEGAKSFEQQNRFCFVAAPSCFLGSFSVTQTTSGGGSAFSSQPSSSPTAKSLSNPSTQLSNTSNSNPSTVTVGQISFGAGSSSSTPNRSSDTSKPKISTGTVIGGIIGGVAVIAGLVFIFVFLLRRARKRQRVLSFGISELPAPFKPSAAATAIDKGHPLFLTPIPVQTTAKSVRTDYSPKAPVLPSTYGEHISPIYGSPDPSQIH</sequence>
<evidence type="ECO:0000256" key="1">
    <source>
        <dbReference type="SAM" id="MobiDB-lite"/>
    </source>
</evidence>
<organism evidence="4 5">
    <name type="scientific">Galerina marginata (strain CBS 339.88)</name>
    <dbReference type="NCBI Taxonomy" id="685588"/>
    <lineage>
        <taxon>Eukaryota</taxon>
        <taxon>Fungi</taxon>
        <taxon>Dikarya</taxon>
        <taxon>Basidiomycota</taxon>
        <taxon>Agaricomycotina</taxon>
        <taxon>Agaricomycetes</taxon>
        <taxon>Agaricomycetidae</taxon>
        <taxon>Agaricales</taxon>
        <taxon>Agaricineae</taxon>
        <taxon>Strophariaceae</taxon>
        <taxon>Galerina</taxon>
    </lineage>
</organism>
<dbReference type="HOGENOM" id="CLU_081355_0_0_1"/>
<keyword evidence="2" id="KW-0472">Membrane</keyword>
<proteinExistence type="predicted"/>
<evidence type="ECO:0000256" key="2">
    <source>
        <dbReference type="SAM" id="Phobius"/>
    </source>
</evidence>
<feature type="compositionally biased region" description="Low complexity" evidence="1">
    <location>
        <begin position="154"/>
        <end position="188"/>
    </location>
</feature>
<reference evidence="5" key="1">
    <citation type="journal article" date="2014" name="Proc. Natl. Acad. Sci. U.S.A.">
        <title>Extensive sampling of basidiomycete genomes demonstrates inadequacy of the white-rot/brown-rot paradigm for wood decay fungi.</title>
        <authorList>
            <person name="Riley R."/>
            <person name="Salamov A.A."/>
            <person name="Brown D.W."/>
            <person name="Nagy L.G."/>
            <person name="Floudas D."/>
            <person name="Held B.W."/>
            <person name="Levasseur A."/>
            <person name="Lombard V."/>
            <person name="Morin E."/>
            <person name="Otillar R."/>
            <person name="Lindquist E.A."/>
            <person name="Sun H."/>
            <person name="LaButti K.M."/>
            <person name="Schmutz J."/>
            <person name="Jabbour D."/>
            <person name="Luo H."/>
            <person name="Baker S.E."/>
            <person name="Pisabarro A.G."/>
            <person name="Walton J.D."/>
            <person name="Blanchette R.A."/>
            <person name="Henrissat B."/>
            <person name="Martin F."/>
            <person name="Cullen D."/>
            <person name="Hibbett D.S."/>
            <person name="Grigoriev I.V."/>
        </authorList>
    </citation>
    <scope>NUCLEOTIDE SEQUENCE [LARGE SCALE GENOMIC DNA]</scope>
    <source>
        <strain evidence="5">CBS 339.88</strain>
    </source>
</reference>
<evidence type="ECO:0000256" key="3">
    <source>
        <dbReference type="SAM" id="SignalP"/>
    </source>
</evidence>
<feature type="region of interest" description="Disordered" evidence="1">
    <location>
        <begin position="51"/>
        <end position="81"/>
    </location>
</feature>